<keyword evidence="3" id="KW-1185">Reference proteome</keyword>
<keyword evidence="1" id="KW-0812">Transmembrane</keyword>
<keyword evidence="1" id="KW-0472">Membrane</keyword>
<keyword evidence="1" id="KW-1133">Transmembrane helix</keyword>
<accession>A0A9J6RNQ3</accession>
<dbReference type="RefSeq" id="WP_258331783.1">
    <property type="nucleotide sequence ID" value="NZ_JAPTGG010000008.1"/>
</dbReference>
<evidence type="ECO:0000313" key="2">
    <source>
        <dbReference type="EMBL" id="MCZ0865637.1"/>
    </source>
</evidence>
<name>A0A9J6RNQ3_9GAMM</name>
<dbReference type="EMBL" id="JAPTGG010000008">
    <property type="protein sequence ID" value="MCZ0865637.1"/>
    <property type="molecule type" value="Genomic_DNA"/>
</dbReference>
<evidence type="ECO:0000256" key="1">
    <source>
        <dbReference type="SAM" id="Phobius"/>
    </source>
</evidence>
<dbReference type="Proteomes" id="UP001069090">
    <property type="component" value="Unassembled WGS sequence"/>
</dbReference>
<gene>
    <name evidence="2" type="ORF">O0V09_10515</name>
</gene>
<comment type="caution">
    <text evidence="2">The sequence shown here is derived from an EMBL/GenBank/DDBJ whole genome shotgun (WGS) entry which is preliminary data.</text>
</comment>
<reference evidence="2 3" key="1">
    <citation type="submission" date="2022-12" db="EMBL/GenBank/DDBJ databases">
        <title>Dasania phycosphaerae sp. nov., isolated from particulate material of the south coast of Korea.</title>
        <authorList>
            <person name="Jiang Y."/>
        </authorList>
    </citation>
    <scope>NUCLEOTIDE SEQUENCE [LARGE SCALE GENOMIC DNA]</scope>
    <source>
        <strain evidence="2 3">GY-19</strain>
    </source>
</reference>
<proteinExistence type="predicted"/>
<dbReference type="AlphaFoldDB" id="A0A9J6RNQ3"/>
<organism evidence="2 3">
    <name type="scientific">Dasania phycosphaerae</name>
    <dbReference type="NCBI Taxonomy" id="2950436"/>
    <lineage>
        <taxon>Bacteria</taxon>
        <taxon>Pseudomonadati</taxon>
        <taxon>Pseudomonadota</taxon>
        <taxon>Gammaproteobacteria</taxon>
        <taxon>Cellvibrionales</taxon>
        <taxon>Spongiibacteraceae</taxon>
        <taxon>Dasania</taxon>
    </lineage>
</organism>
<evidence type="ECO:0000313" key="3">
    <source>
        <dbReference type="Proteomes" id="UP001069090"/>
    </source>
</evidence>
<protein>
    <submittedName>
        <fullName evidence="2">YcxB family protein</fullName>
    </submittedName>
</protein>
<sequence length="165" mass="18574">MPEQTSADNSNSPSHSSYYILNRDYFSECFDESANTSLGIRAYYKAIVLLLIAVGLFFMAVSAYIAWFMLALAVVEVFSVRYRRGWWVARQMLGRASGSKVNLRLDAQGISTDSQHHQQCIAWGDISELRETERGFVISHKSGRSYLSKSGLDVAALDFLRARCL</sequence>
<feature type="transmembrane region" description="Helical" evidence="1">
    <location>
        <begin position="46"/>
        <end position="75"/>
    </location>
</feature>